<dbReference type="AlphaFoldDB" id="A0A0R1TYQ7"/>
<proteinExistence type="predicted"/>
<dbReference type="InterPro" id="IPR014820">
    <property type="entry name" value="PriCT_1"/>
</dbReference>
<organism evidence="2 3">
    <name type="scientific">Ligilactobacillus apodemi DSM 16634 = JCM 16172</name>
    <dbReference type="NCBI Taxonomy" id="1423724"/>
    <lineage>
        <taxon>Bacteria</taxon>
        <taxon>Bacillati</taxon>
        <taxon>Bacillota</taxon>
        <taxon>Bacilli</taxon>
        <taxon>Lactobacillales</taxon>
        <taxon>Lactobacillaceae</taxon>
        <taxon>Ligilactobacillus</taxon>
    </lineage>
</organism>
<dbReference type="Proteomes" id="UP000051324">
    <property type="component" value="Unassembled WGS sequence"/>
</dbReference>
<dbReference type="EMBL" id="AZFT01000053">
    <property type="protein sequence ID" value="KRL83944.1"/>
    <property type="molecule type" value="Genomic_DNA"/>
</dbReference>
<gene>
    <name evidence="2" type="ORF">FC32_GL001214</name>
</gene>
<feature type="domain" description="Primase C-terminal 1" evidence="1">
    <location>
        <begin position="3"/>
        <end position="57"/>
    </location>
</feature>
<evidence type="ECO:0000259" key="1">
    <source>
        <dbReference type="Pfam" id="PF08708"/>
    </source>
</evidence>
<protein>
    <submittedName>
        <fullName evidence="2">Plasmid replication protein RepR</fullName>
    </submittedName>
</protein>
<evidence type="ECO:0000313" key="2">
    <source>
        <dbReference type="EMBL" id="KRL83944.1"/>
    </source>
</evidence>
<dbReference type="RefSeq" id="WP_162150523.1">
    <property type="nucleotide sequence ID" value="NZ_AZFT01000053.1"/>
</dbReference>
<accession>A0A0R1TYQ7</accession>
<evidence type="ECO:0000313" key="3">
    <source>
        <dbReference type="Proteomes" id="UP000051324"/>
    </source>
</evidence>
<reference evidence="2 3" key="1">
    <citation type="journal article" date="2015" name="Genome Announc.">
        <title>Expanding the biotechnology potential of lactobacilli through comparative genomics of 213 strains and associated genera.</title>
        <authorList>
            <person name="Sun Z."/>
            <person name="Harris H.M."/>
            <person name="McCann A."/>
            <person name="Guo C."/>
            <person name="Argimon S."/>
            <person name="Zhang W."/>
            <person name="Yang X."/>
            <person name="Jeffery I.B."/>
            <person name="Cooney J.C."/>
            <person name="Kagawa T.F."/>
            <person name="Liu W."/>
            <person name="Song Y."/>
            <person name="Salvetti E."/>
            <person name="Wrobel A."/>
            <person name="Rasinkangas P."/>
            <person name="Parkhill J."/>
            <person name="Rea M.C."/>
            <person name="O'Sullivan O."/>
            <person name="Ritari J."/>
            <person name="Douillard F.P."/>
            <person name="Paul Ross R."/>
            <person name="Yang R."/>
            <person name="Briner A.E."/>
            <person name="Felis G.E."/>
            <person name="de Vos W.M."/>
            <person name="Barrangou R."/>
            <person name="Klaenhammer T.R."/>
            <person name="Caufield P.W."/>
            <person name="Cui Y."/>
            <person name="Zhang H."/>
            <person name="O'Toole P.W."/>
        </authorList>
    </citation>
    <scope>NUCLEOTIDE SEQUENCE [LARGE SCALE GENOMIC DNA]</scope>
    <source>
        <strain evidence="2 3">DSM 16634</strain>
    </source>
</reference>
<dbReference type="PATRIC" id="fig|1423724.4.peg.1268"/>
<sequence length="234" mass="26636">MLGRNNAILTMALAFFSSGKEKDNCEYNLYQFNSRLDQPLRDAEVQRIIDSAYSGKYKAAQRAYIIRLVQTWVGGSLSEQDIFKNNYKGWYKFAKPRKECKNSHFSETEDDLLTYLRKKCTVDKPYLTCTAKELTSDLGMSLSSFKVVKKRLGAKNKIKFSSTKGRNGRTTLFLIELLVIGVISKKKEHKYAYISSVAELINANTGLLKRVVAAFTQSSNMQVDQLEFLEVNTS</sequence>
<name>A0A0R1TYQ7_9LACO</name>
<dbReference type="Pfam" id="PF08708">
    <property type="entry name" value="PriCT_1"/>
    <property type="match status" value="1"/>
</dbReference>
<keyword evidence="3" id="KW-1185">Reference proteome</keyword>
<comment type="caution">
    <text evidence="2">The sequence shown here is derived from an EMBL/GenBank/DDBJ whole genome shotgun (WGS) entry which is preliminary data.</text>
</comment>
<dbReference type="STRING" id="1423724.FC32_GL001214"/>